<dbReference type="Gene3D" id="3.30.450.40">
    <property type="match status" value="2"/>
</dbReference>
<dbReference type="Pfam" id="PF02518">
    <property type="entry name" value="HATPase_c"/>
    <property type="match status" value="1"/>
</dbReference>
<feature type="domain" description="GAF" evidence="4">
    <location>
        <begin position="135"/>
        <end position="279"/>
    </location>
</feature>
<dbReference type="GO" id="GO:0000155">
    <property type="term" value="F:phosphorelay sensor kinase activity"/>
    <property type="evidence" value="ECO:0007669"/>
    <property type="project" value="InterPro"/>
</dbReference>
<evidence type="ECO:0000313" key="6">
    <source>
        <dbReference type="EMBL" id="SJN36557.1"/>
    </source>
</evidence>
<accession>A0A1R4JWX4</accession>
<dbReference type="SMART" id="SM00387">
    <property type="entry name" value="HATPase_c"/>
    <property type="match status" value="1"/>
</dbReference>
<feature type="domain" description="GAF" evidence="4">
    <location>
        <begin position="6"/>
        <end position="115"/>
    </location>
</feature>
<protein>
    <submittedName>
        <fullName evidence="6">Two-component system sensor kinase</fullName>
    </submittedName>
</protein>
<dbReference type="SUPFAM" id="SSF55874">
    <property type="entry name" value="ATPase domain of HSP90 chaperone/DNA topoisomerase II/histidine kinase"/>
    <property type="match status" value="1"/>
</dbReference>
<dbReference type="Proteomes" id="UP000196320">
    <property type="component" value="Unassembled WGS sequence"/>
</dbReference>
<dbReference type="SUPFAM" id="SSF55781">
    <property type="entry name" value="GAF domain-like"/>
    <property type="match status" value="2"/>
</dbReference>
<name>A0A1R4JWX4_9MICO</name>
<dbReference type="InterPro" id="IPR011712">
    <property type="entry name" value="Sig_transdc_His_kin_sub3_dim/P"/>
</dbReference>
<evidence type="ECO:0000256" key="1">
    <source>
        <dbReference type="ARBA" id="ARBA00022679"/>
    </source>
</evidence>
<evidence type="ECO:0000313" key="7">
    <source>
        <dbReference type="Proteomes" id="UP000196320"/>
    </source>
</evidence>
<dbReference type="Pfam" id="PF13492">
    <property type="entry name" value="GAF_3"/>
    <property type="match status" value="1"/>
</dbReference>
<sequence>MERFIHVGMDAVTVEQIGQPPTGKGLLGAVITDRMPIRIPRLASDPRSAGFPEHHPPMDAFLGVPVRVGDRIYGNLYLTSGDKGPFTDEDEKLVIALAATAGIAIENAHLYDVAKTREIWSDTTADVMAAMLEVADESVLDVIAEHVGALIDVDLVVVAVPHGDDDFRVTTVHGHDAASLRGRIFPAAGTLAARALATQRAASVVGDADADQAPVDWQPGSGPTVAIPLYSGTEPLGVLTLARRLGASAFTDEDLDLAFTFAAQASVAIEVVRASEDRRRLETNRDRARIARDLHDHVIQRLFGAGLSLQAVSGTVDAATSAVLESQVDAIDAAIKDIRTVVFALGAGERGKQKRTRDRLLDTISEVFAGLSSTPRITFSGPLDSLIHAPLATELVAVLRECLTNAVKHAHARRIEVAVEITGGAVVLTVFDDGRGIPDGARLSGLANITERALLHSGLCTITSDSASGTRIEWSAPVTNSSQSGES</sequence>
<evidence type="ECO:0000259" key="4">
    <source>
        <dbReference type="SMART" id="SM00065"/>
    </source>
</evidence>
<dbReference type="CDD" id="cd16917">
    <property type="entry name" value="HATPase_UhpB-NarQ-NarX-like"/>
    <property type="match status" value="1"/>
</dbReference>
<proteinExistence type="predicted"/>
<reference evidence="6 7" key="1">
    <citation type="submission" date="2017-02" db="EMBL/GenBank/DDBJ databases">
        <authorList>
            <person name="Peterson S.W."/>
        </authorList>
    </citation>
    <scope>NUCLEOTIDE SEQUENCE [LARGE SCALE GENOMIC DNA]</scope>
    <source>
        <strain evidence="6 7">B Mb 05.01</strain>
    </source>
</reference>
<keyword evidence="2 6" id="KW-0418">Kinase</keyword>
<keyword evidence="3" id="KW-0902">Two-component regulatory system</keyword>
<dbReference type="Gene3D" id="3.30.565.10">
    <property type="entry name" value="Histidine kinase-like ATPase, C-terminal domain"/>
    <property type="match status" value="1"/>
</dbReference>
<dbReference type="Gene3D" id="1.20.5.1930">
    <property type="match status" value="1"/>
</dbReference>
<evidence type="ECO:0000256" key="2">
    <source>
        <dbReference type="ARBA" id="ARBA00022777"/>
    </source>
</evidence>
<gene>
    <name evidence="6" type="ORF">FM104_09290</name>
</gene>
<dbReference type="AlphaFoldDB" id="A0A1R4JWX4"/>
<dbReference type="Pfam" id="PF13185">
    <property type="entry name" value="GAF_2"/>
    <property type="match status" value="1"/>
</dbReference>
<organism evidence="6 7">
    <name type="scientific">Microbacterium esteraromaticum</name>
    <dbReference type="NCBI Taxonomy" id="57043"/>
    <lineage>
        <taxon>Bacteria</taxon>
        <taxon>Bacillati</taxon>
        <taxon>Actinomycetota</taxon>
        <taxon>Actinomycetes</taxon>
        <taxon>Micrococcales</taxon>
        <taxon>Microbacteriaceae</taxon>
        <taxon>Microbacterium</taxon>
    </lineage>
</organism>
<dbReference type="InterPro" id="IPR029016">
    <property type="entry name" value="GAF-like_dom_sf"/>
</dbReference>
<dbReference type="EMBL" id="FUKO01000021">
    <property type="protein sequence ID" value="SJN36557.1"/>
    <property type="molecule type" value="Genomic_DNA"/>
</dbReference>
<dbReference type="SMART" id="SM00065">
    <property type="entry name" value="GAF"/>
    <property type="match status" value="2"/>
</dbReference>
<dbReference type="PANTHER" id="PTHR24421">
    <property type="entry name" value="NITRATE/NITRITE SENSOR PROTEIN NARX-RELATED"/>
    <property type="match status" value="1"/>
</dbReference>
<dbReference type="InterPro" id="IPR036890">
    <property type="entry name" value="HATPase_C_sf"/>
</dbReference>
<dbReference type="Pfam" id="PF07730">
    <property type="entry name" value="HisKA_3"/>
    <property type="match status" value="1"/>
</dbReference>
<evidence type="ECO:0000259" key="5">
    <source>
        <dbReference type="SMART" id="SM00387"/>
    </source>
</evidence>
<dbReference type="PANTHER" id="PTHR24421:SF56">
    <property type="entry name" value="OXYGEN SENSOR HISTIDINE KINASE RESPONSE REGULATOR DOST"/>
    <property type="match status" value="1"/>
</dbReference>
<dbReference type="GO" id="GO:0016020">
    <property type="term" value="C:membrane"/>
    <property type="evidence" value="ECO:0007669"/>
    <property type="project" value="InterPro"/>
</dbReference>
<dbReference type="InterPro" id="IPR050482">
    <property type="entry name" value="Sensor_HK_TwoCompSys"/>
</dbReference>
<feature type="domain" description="Histidine kinase/HSP90-like ATPase" evidence="5">
    <location>
        <begin position="390"/>
        <end position="480"/>
    </location>
</feature>
<dbReference type="InterPro" id="IPR003018">
    <property type="entry name" value="GAF"/>
</dbReference>
<keyword evidence="7" id="KW-1185">Reference proteome</keyword>
<dbReference type="InterPro" id="IPR003594">
    <property type="entry name" value="HATPase_dom"/>
</dbReference>
<keyword evidence="1" id="KW-0808">Transferase</keyword>
<dbReference type="GO" id="GO:0046983">
    <property type="term" value="F:protein dimerization activity"/>
    <property type="evidence" value="ECO:0007669"/>
    <property type="project" value="InterPro"/>
</dbReference>
<evidence type="ECO:0000256" key="3">
    <source>
        <dbReference type="ARBA" id="ARBA00023012"/>
    </source>
</evidence>